<keyword evidence="7" id="KW-1185">Reference proteome</keyword>
<dbReference type="AlphaFoldDB" id="G5H9S4"/>
<evidence type="ECO:0000256" key="2">
    <source>
        <dbReference type="ARBA" id="ARBA00023125"/>
    </source>
</evidence>
<dbReference type="eggNOG" id="COG0664">
    <property type="taxonomic scope" value="Bacteria"/>
</dbReference>
<dbReference type="Gene3D" id="2.60.120.10">
    <property type="entry name" value="Jelly Rolls"/>
    <property type="match status" value="1"/>
</dbReference>
<keyword evidence="2" id="KW-0238">DNA-binding</keyword>
<reference evidence="6 7" key="1">
    <citation type="submission" date="2011-08" db="EMBL/GenBank/DDBJ databases">
        <title>The Genome Sequence of Alistipes indistinctus YIT 12060.</title>
        <authorList>
            <consortium name="The Broad Institute Genome Sequencing Platform"/>
            <person name="Earl A."/>
            <person name="Ward D."/>
            <person name="Feldgarden M."/>
            <person name="Gevers D."/>
            <person name="Morotomi M."/>
            <person name="Young S.K."/>
            <person name="Zeng Q."/>
            <person name="Gargeya S."/>
            <person name="Fitzgerald M."/>
            <person name="Haas B."/>
            <person name="Abouelleil A."/>
            <person name="Alvarado L."/>
            <person name="Arachchi H.M."/>
            <person name="Berlin A."/>
            <person name="Brown A."/>
            <person name="Chapman S.B."/>
            <person name="Chen Z."/>
            <person name="Dunbar C."/>
            <person name="Freedman E."/>
            <person name="Gearin G."/>
            <person name="Gellesch M."/>
            <person name="Goldberg J."/>
            <person name="Griggs A."/>
            <person name="Gujja S."/>
            <person name="Heiman D."/>
            <person name="Howarth C."/>
            <person name="Larson L."/>
            <person name="Lui A."/>
            <person name="MacDonald P.J.P."/>
            <person name="Montmayeur A."/>
            <person name="Murphy C."/>
            <person name="Neiman D."/>
            <person name="Pearson M."/>
            <person name="Priest M."/>
            <person name="Roberts A."/>
            <person name="Saif S."/>
            <person name="Shea T."/>
            <person name="Shenoy N."/>
            <person name="Sisk P."/>
            <person name="Stolte C."/>
            <person name="Sykes S."/>
            <person name="Wortman J."/>
            <person name="Nusbaum C."/>
            <person name="Birren B."/>
        </authorList>
    </citation>
    <scope>NUCLEOTIDE SEQUENCE [LARGE SCALE GENOMIC DNA]</scope>
    <source>
        <strain evidence="6 7">YIT 12060</strain>
    </source>
</reference>
<feature type="domain" description="HTH crp-type" evidence="5">
    <location>
        <begin position="148"/>
        <end position="216"/>
    </location>
</feature>
<dbReference type="InterPro" id="IPR012318">
    <property type="entry name" value="HTH_CRP"/>
</dbReference>
<dbReference type="SMART" id="SM00100">
    <property type="entry name" value="cNMP"/>
    <property type="match status" value="1"/>
</dbReference>
<dbReference type="Pfam" id="PF13545">
    <property type="entry name" value="HTH_Crp_2"/>
    <property type="match status" value="1"/>
</dbReference>
<dbReference type="RefSeq" id="WP_009134195.1">
    <property type="nucleotide sequence ID" value="NZ_CP102250.1"/>
</dbReference>
<dbReference type="GO" id="GO:0005829">
    <property type="term" value="C:cytosol"/>
    <property type="evidence" value="ECO:0007669"/>
    <property type="project" value="TreeGrafter"/>
</dbReference>
<dbReference type="CDD" id="cd00038">
    <property type="entry name" value="CAP_ED"/>
    <property type="match status" value="1"/>
</dbReference>
<dbReference type="PANTHER" id="PTHR24567:SF58">
    <property type="entry name" value="CYCLIC AMP-BINDING REGULATORY PROTEIN"/>
    <property type="match status" value="1"/>
</dbReference>
<proteinExistence type="predicted"/>
<dbReference type="InterPro" id="IPR014710">
    <property type="entry name" value="RmlC-like_jellyroll"/>
</dbReference>
<protein>
    <recommendedName>
        <fullName evidence="8">Cyclic nucleotide-binding domain-containing protein</fullName>
    </recommendedName>
</protein>
<dbReference type="Pfam" id="PF00027">
    <property type="entry name" value="cNMP_binding"/>
    <property type="match status" value="1"/>
</dbReference>
<dbReference type="PROSITE" id="PS50042">
    <property type="entry name" value="CNMP_BINDING_3"/>
    <property type="match status" value="1"/>
</dbReference>
<dbReference type="PANTHER" id="PTHR24567">
    <property type="entry name" value="CRP FAMILY TRANSCRIPTIONAL REGULATORY PROTEIN"/>
    <property type="match status" value="1"/>
</dbReference>
<evidence type="ECO:0000313" key="6">
    <source>
        <dbReference type="EMBL" id="EHB91340.1"/>
    </source>
</evidence>
<evidence type="ECO:0000256" key="1">
    <source>
        <dbReference type="ARBA" id="ARBA00023015"/>
    </source>
</evidence>
<dbReference type="PATRIC" id="fig|742725.3.peg.1471"/>
<evidence type="ECO:0000256" key="3">
    <source>
        <dbReference type="ARBA" id="ARBA00023163"/>
    </source>
</evidence>
<dbReference type="EMBL" id="ADLD01000013">
    <property type="protein sequence ID" value="EHB91340.1"/>
    <property type="molecule type" value="Genomic_DNA"/>
</dbReference>
<dbReference type="SUPFAM" id="SSF46785">
    <property type="entry name" value="Winged helix' DNA-binding domain"/>
    <property type="match status" value="1"/>
</dbReference>
<evidence type="ECO:0000259" key="5">
    <source>
        <dbReference type="PROSITE" id="PS51063"/>
    </source>
</evidence>
<dbReference type="SUPFAM" id="SSF51206">
    <property type="entry name" value="cAMP-binding domain-like"/>
    <property type="match status" value="1"/>
</dbReference>
<sequence length="235" mass="26686">MDYSALTHIPLFGQITPDELEGIFNELNIHENSFKKGEILALQDEPANRLIILLKGSVKAEMTDPSGKVVKVEDIEAPNPLAVLFLFGRDNRFPVQATAREHVEAVVIPKQSILKMLSMNETILKNYLDISADFASRLSRKLHFMSFRTIRQKTAMYLLHLAKVSGTETVELDKTKAALAEYFGVSRPSLEREMTRMQQEGLIVAERRRITISDKRKLAQLLHCIFTLVIIHLNT</sequence>
<evidence type="ECO:0000259" key="4">
    <source>
        <dbReference type="PROSITE" id="PS50042"/>
    </source>
</evidence>
<gene>
    <name evidence="6" type="ORF">HMPREF9450_01389</name>
</gene>
<dbReference type="HOGENOM" id="CLU_075053_4_1_10"/>
<dbReference type="Proteomes" id="UP000006008">
    <property type="component" value="Unassembled WGS sequence"/>
</dbReference>
<dbReference type="STRING" id="742725.HMPREF9450_01389"/>
<keyword evidence="1" id="KW-0805">Transcription regulation</keyword>
<comment type="caution">
    <text evidence="6">The sequence shown here is derived from an EMBL/GenBank/DDBJ whole genome shotgun (WGS) entry which is preliminary data.</text>
</comment>
<evidence type="ECO:0008006" key="8">
    <source>
        <dbReference type="Google" id="ProtNLM"/>
    </source>
</evidence>
<feature type="domain" description="Cyclic nucleotide-binding" evidence="4">
    <location>
        <begin position="11"/>
        <end position="117"/>
    </location>
</feature>
<keyword evidence="3" id="KW-0804">Transcription</keyword>
<dbReference type="SMART" id="SM00419">
    <property type="entry name" value="HTH_CRP"/>
    <property type="match status" value="1"/>
</dbReference>
<name>G5H9S4_9BACT</name>
<dbReference type="GeneID" id="92815580"/>
<dbReference type="InterPro" id="IPR050397">
    <property type="entry name" value="Env_Response_Regulators"/>
</dbReference>
<dbReference type="OrthoDB" id="1116216at2"/>
<dbReference type="GO" id="GO:0003700">
    <property type="term" value="F:DNA-binding transcription factor activity"/>
    <property type="evidence" value="ECO:0007669"/>
    <property type="project" value="TreeGrafter"/>
</dbReference>
<dbReference type="InterPro" id="IPR018490">
    <property type="entry name" value="cNMP-bd_dom_sf"/>
</dbReference>
<evidence type="ECO:0000313" key="7">
    <source>
        <dbReference type="Proteomes" id="UP000006008"/>
    </source>
</evidence>
<accession>G5H9S4</accession>
<organism evidence="6 7">
    <name type="scientific">Alistipes indistinctus YIT 12060</name>
    <dbReference type="NCBI Taxonomy" id="742725"/>
    <lineage>
        <taxon>Bacteria</taxon>
        <taxon>Pseudomonadati</taxon>
        <taxon>Bacteroidota</taxon>
        <taxon>Bacteroidia</taxon>
        <taxon>Bacteroidales</taxon>
        <taxon>Rikenellaceae</taxon>
        <taxon>Alistipes</taxon>
    </lineage>
</organism>
<dbReference type="GO" id="GO:0003677">
    <property type="term" value="F:DNA binding"/>
    <property type="evidence" value="ECO:0007669"/>
    <property type="project" value="UniProtKB-KW"/>
</dbReference>
<dbReference type="InterPro" id="IPR000595">
    <property type="entry name" value="cNMP-bd_dom"/>
</dbReference>
<dbReference type="InterPro" id="IPR036390">
    <property type="entry name" value="WH_DNA-bd_sf"/>
</dbReference>
<dbReference type="PROSITE" id="PS51063">
    <property type="entry name" value="HTH_CRP_2"/>
    <property type="match status" value="1"/>
</dbReference>